<dbReference type="RefSeq" id="WP_179360762.1">
    <property type="nucleotide sequence ID" value="NZ_CP026993.1"/>
</dbReference>
<organism evidence="2 3">
    <name type="scientific">Nitrosopumilus cobalaminigenes</name>
    <dbReference type="NCBI Taxonomy" id="1470066"/>
    <lineage>
        <taxon>Archaea</taxon>
        <taxon>Nitrososphaerota</taxon>
        <taxon>Nitrososphaeria</taxon>
        <taxon>Nitrosopumilales</taxon>
        <taxon>Nitrosopumilaceae</taxon>
        <taxon>Nitrosopumilus</taxon>
    </lineage>
</organism>
<keyword evidence="1" id="KW-1133">Transmembrane helix</keyword>
<proteinExistence type="predicted"/>
<evidence type="ECO:0000256" key="1">
    <source>
        <dbReference type="SAM" id="Phobius"/>
    </source>
</evidence>
<evidence type="ECO:0000313" key="3">
    <source>
        <dbReference type="Proteomes" id="UP000509771"/>
    </source>
</evidence>
<evidence type="ECO:0000313" key="2">
    <source>
        <dbReference type="EMBL" id="QLH03643.1"/>
    </source>
</evidence>
<reference evidence="2 3" key="1">
    <citation type="submission" date="2018-02" db="EMBL/GenBank/DDBJ databases">
        <title>Complete genome of Nitrosopumilus cobalaminigenes HCA1.</title>
        <authorList>
            <person name="Qin W."/>
            <person name="Zheng Y."/>
            <person name="Stahl D.A."/>
        </authorList>
    </citation>
    <scope>NUCLEOTIDE SEQUENCE [LARGE SCALE GENOMIC DNA]</scope>
    <source>
        <strain evidence="2 3">HCA1</strain>
    </source>
</reference>
<dbReference type="EMBL" id="CP026993">
    <property type="protein sequence ID" value="QLH03643.1"/>
    <property type="molecule type" value="Genomic_DNA"/>
</dbReference>
<keyword evidence="1" id="KW-0472">Membrane</keyword>
<sequence>MTKPSKSTTYLLIGIAIIFVLWGYFVLYDIADPYKAKTIKKISEPYEDPVYLIFNWETEDQIQVGKKIYLQIEAIGLPYNNTTLPPIEITIDETYLNYWNDENTENHEIMDDPKFRLDNWENDSLRSKVIPLRFIVPADIPIEYCDYDLSSNCITIQNIIHPAPFDLADEIKNSRISITASLVIVGLSSIVVWSRFRNN</sequence>
<dbReference type="AlphaFoldDB" id="A0A7D5R9J7"/>
<dbReference type="KEGG" id="ncl:C5F47_08880"/>
<accession>A0A7D5R9J7</accession>
<gene>
    <name evidence="2" type="ORF">C5F47_08880</name>
</gene>
<keyword evidence="1" id="KW-0812">Transmembrane</keyword>
<keyword evidence="3" id="KW-1185">Reference proteome</keyword>
<feature type="transmembrane region" description="Helical" evidence="1">
    <location>
        <begin position="12"/>
        <end position="31"/>
    </location>
</feature>
<dbReference type="Proteomes" id="UP000509771">
    <property type="component" value="Chromosome"/>
</dbReference>
<dbReference type="GeneID" id="56060175"/>
<protein>
    <submittedName>
        <fullName evidence="2">Uncharacterized protein</fullName>
    </submittedName>
</protein>
<name>A0A7D5R9J7_9ARCH</name>